<dbReference type="PANTHER" id="PTHR32258:SF6">
    <property type="entry name" value="PROTEIN NETWORKED 1A"/>
    <property type="match status" value="1"/>
</dbReference>
<evidence type="ECO:0000256" key="3">
    <source>
        <dbReference type="SAM" id="Coils"/>
    </source>
</evidence>
<feature type="compositionally biased region" description="Basic and acidic residues" evidence="4">
    <location>
        <begin position="1171"/>
        <end position="1189"/>
    </location>
</feature>
<feature type="compositionally biased region" description="Low complexity" evidence="4">
    <location>
        <begin position="221"/>
        <end position="232"/>
    </location>
</feature>
<evidence type="ECO:0000313" key="6">
    <source>
        <dbReference type="EMBL" id="KAG6582322.1"/>
    </source>
</evidence>
<comment type="similarity">
    <text evidence="2">Belongs to the NET family.</text>
</comment>
<dbReference type="Proteomes" id="UP000685013">
    <property type="component" value="Chromosome 14"/>
</dbReference>
<keyword evidence="1 3" id="KW-0175">Coiled coil</keyword>
<reference evidence="6 7" key="1">
    <citation type="journal article" date="2021" name="Hortic Res">
        <title>The domestication of Cucurbita argyrosperma as revealed by the genome of its wild relative.</title>
        <authorList>
            <person name="Barrera-Redondo J."/>
            <person name="Sanchez-de la Vega G."/>
            <person name="Aguirre-Liguori J.A."/>
            <person name="Castellanos-Morales G."/>
            <person name="Gutierrez-Guerrero Y.T."/>
            <person name="Aguirre-Dugua X."/>
            <person name="Aguirre-Planter E."/>
            <person name="Tenaillon M.I."/>
            <person name="Lira-Saade R."/>
            <person name="Eguiarte L.E."/>
        </authorList>
    </citation>
    <scope>NUCLEOTIDE SEQUENCE [LARGE SCALE GENOMIC DNA]</scope>
    <source>
        <strain evidence="6">JBR-2021</strain>
    </source>
</reference>
<feature type="coiled-coil region" evidence="3">
    <location>
        <begin position="868"/>
        <end position="986"/>
    </location>
</feature>
<feature type="compositionally biased region" description="Low complexity" evidence="4">
    <location>
        <begin position="1224"/>
        <end position="1248"/>
    </location>
</feature>
<evidence type="ECO:0000256" key="1">
    <source>
        <dbReference type="ARBA" id="ARBA00023054"/>
    </source>
</evidence>
<feature type="coiled-coil region" evidence="3">
    <location>
        <begin position="458"/>
        <end position="710"/>
    </location>
</feature>
<evidence type="ECO:0000313" key="7">
    <source>
        <dbReference type="Proteomes" id="UP000685013"/>
    </source>
</evidence>
<evidence type="ECO:0000256" key="4">
    <source>
        <dbReference type="SAM" id="MobiDB-lite"/>
    </source>
</evidence>
<feature type="region of interest" description="Disordered" evidence="4">
    <location>
        <begin position="1221"/>
        <end position="1254"/>
    </location>
</feature>
<feature type="coiled-coil region" evidence="3">
    <location>
        <begin position="290"/>
        <end position="422"/>
    </location>
</feature>
<dbReference type="InterPro" id="IPR051861">
    <property type="entry name" value="NET_actin-binding_domain"/>
</dbReference>
<feature type="non-terminal residue" evidence="6">
    <location>
        <position position="1"/>
    </location>
</feature>
<feature type="region of interest" description="Disordered" evidence="4">
    <location>
        <begin position="179"/>
        <end position="233"/>
    </location>
</feature>
<proteinExistence type="inferred from homology"/>
<sequence length="1433" mass="166146">MGNSREMRNEYQPESRDSHRKTWIWLDDWKQAAVSAVLVIFDPLVLSTGVVSDKELERLDQAIPRSKPLVRLLFAGVMATLLHSESRRLYSWWWDSHISPKNSKWLQENLTDMDANVKAMIRLIEEDADSFARRAEMYYNKRPELINLVEEFYRAYRALAERYVPATAELHDAHETMPQALDNQMPPSDESCSDAQSHTPEIHLPNHAVHDKGDLHKELGSSSSTNQSGSASKAGLKQLNEMFASEGSTELQVVRREGEFDGHNLHRVPFQLIRNICVLKPPILWLSERDEKLDSELQSLRKRLNEMEAEKEAFFVKYQNSLEKLSSLEKELSSTQKDASGLDERASKAEIEIKILKEALQDLKADKNAGLLQYNQCLQNISSLEKLLSDSQQDAEGHKERTAKAEIEAHNLEQQLSRLAAEKEVSLVQYEQCLKKISALENKISVSEDYSRTLDERMNRSETEVKVLKRALDALNEEKEIASRQYEQCLEKIAKMETEISHAQDELVMANAKLETTEERCGHLEQSNHSLQFEADNLVPKIVIKDQELAETRDELKKLQTLMNELTFSSNTSMKNIEDQLSGLMEMKEKLEEVVSKKEEQRKLLEKEIDHLRDEINESSVRYERIMRQLEEEFEEENAKLREACEKNRNEIEALHEKLSYMDKLEKENLSFLIECEQYEEASKLSDKVIAELEGENMEQQVEVEFMYNEINKLRGGIRKVLMALQIDQVEERILIVDILARIEDLKTSVFKNKDEKQRLLVQNSVLLTLLKQLSLESEELKENFMQDQLAMHEQDKQNLIIQETIAFNILSSIFESFKTEKFLEIERLVQDICHLQVVNSETREEVVKLAEKSQSKDVENLRLNGSVEKLAKELHETKASNDELNHQILLGNDLLRSEARKLSETEEELKNSQNFNMKLSDTVEELKMEGEETMMIKQNLENENLELKEKCLSQENQIQRLSEVNENLKSEVDLLNEEMEKCKIREECLSLELQERRDEFELWEAEATAFYFDNQISSIREVLYENKVHELVHACENARDEEAEKDMEIEKLRERVSFLEIEVGEMEAQLCAYKPAIAALREDVESLKHIVLPQGEETTAHVHQRSCNVYKDEILDLQEIGAMIKVVEKAVIEEKKKLNKEAAEVHVEGTSHREATTEDGITDNPKARKNKPENEMVMKDIPLDRESDSSFQRRSRRESSETNEQMLKLWEIAAQNCDQNLIDSSPQSPSDPQVEYPQLEQSPSSSSIRERIRRGRKGKILERIDSYVDQLTGLLTSVRDLKKRIEVNIFEMTPNNEYDTVEKHIKEVEEDIFQQMNINDQLKQNLERSPSFFEQMPSIEIEATGNIPLSKLREQARRGSVKIQQLQFEVQSIQRVVLKLEAEKKPKGKNTLPGSSKPRVILRDFICRSGKRRERWKKPCSCGCMRPSTHGD</sequence>
<feature type="domain" description="NAB" evidence="5">
    <location>
        <begin position="90"/>
        <end position="170"/>
    </location>
</feature>
<comment type="caution">
    <text evidence="6">The sequence shown here is derived from an EMBL/GenBank/DDBJ whole genome shotgun (WGS) entry which is preliminary data.</text>
</comment>
<dbReference type="GO" id="GO:0005886">
    <property type="term" value="C:plasma membrane"/>
    <property type="evidence" value="ECO:0007669"/>
    <property type="project" value="TreeGrafter"/>
</dbReference>
<dbReference type="GO" id="GO:0051015">
    <property type="term" value="F:actin filament binding"/>
    <property type="evidence" value="ECO:0007669"/>
    <property type="project" value="TreeGrafter"/>
</dbReference>
<feature type="compositionally biased region" description="Basic and acidic residues" evidence="4">
    <location>
        <begin position="1144"/>
        <end position="1157"/>
    </location>
</feature>
<organism evidence="6 7">
    <name type="scientific">Cucurbita argyrosperma subsp. sororia</name>
    <dbReference type="NCBI Taxonomy" id="37648"/>
    <lineage>
        <taxon>Eukaryota</taxon>
        <taxon>Viridiplantae</taxon>
        <taxon>Streptophyta</taxon>
        <taxon>Embryophyta</taxon>
        <taxon>Tracheophyta</taxon>
        <taxon>Spermatophyta</taxon>
        <taxon>Magnoliopsida</taxon>
        <taxon>eudicotyledons</taxon>
        <taxon>Gunneridae</taxon>
        <taxon>Pentapetalae</taxon>
        <taxon>rosids</taxon>
        <taxon>fabids</taxon>
        <taxon>Cucurbitales</taxon>
        <taxon>Cucurbitaceae</taxon>
        <taxon>Cucurbiteae</taxon>
        <taxon>Cucurbita</taxon>
    </lineage>
</organism>
<evidence type="ECO:0000259" key="5">
    <source>
        <dbReference type="PROSITE" id="PS51774"/>
    </source>
</evidence>
<keyword evidence="7" id="KW-1185">Reference proteome</keyword>
<dbReference type="Pfam" id="PF07765">
    <property type="entry name" value="KIP1"/>
    <property type="match status" value="1"/>
</dbReference>
<feature type="region of interest" description="Disordered" evidence="4">
    <location>
        <begin position="1144"/>
        <end position="1204"/>
    </location>
</feature>
<feature type="coiled-coil region" evidence="3">
    <location>
        <begin position="1036"/>
        <end position="1070"/>
    </location>
</feature>
<dbReference type="EMBL" id="JAGKQH010000014">
    <property type="protein sequence ID" value="KAG6582322.1"/>
    <property type="molecule type" value="Genomic_DNA"/>
</dbReference>
<feature type="compositionally biased region" description="Basic and acidic residues" evidence="4">
    <location>
        <begin position="208"/>
        <end position="219"/>
    </location>
</feature>
<protein>
    <submittedName>
        <fullName evidence="6">Protein NETWORKED 1A</fullName>
    </submittedName>
</protein>
<dbReference type="InterPro" id="IPR011684">
    <property type="entry name" value="NAB"/>
</dbReference>
<dbReference type="PROSITE" id="PS51774">
    <property type="entry name" value="NAB"/>
    <property type="match status" value="1"/>
</dbReference>
<evidence type="ECO:0000256" key="2">
    <source>
        <dbReference type="ARBA" id="ARBA00038006"/>
    </source>
</evidence>
<accession>A0AAV6MKU9</accession>
<dbReference type="PANTHER" id="PTHR32258">
    <property type="entry name" value="PROTEIN NETWORKED 4A"/>
    <property type="match status" value="1"/>
</dbReference>
<gene>
    <name evidence="6" type="primary">NET1A</name>
    <name evidence="6" type="ORF">SDJN03_22324</name>
</gene>
<name>A0AAV6MKU9_9ROSI</name>